<dbReference type="Gene3D" id="1.10.287.70">
    <property type="match status" value="1"/>
</dbReference>
<evidence type="ECO:0000256" key="4">
    <source>
        <dbReference type="ARBA" id="ARBA00022989"/>
    </source>
</evidence>
<comment type="caution">
    <text evidence="12">The sequence shown here is derived from an EMBL/GenBank/DDBJ whole genome shotgun (WGS) entry which is preliminary data.</text>
</comment>
<dbReference type="InterPro" id="IPR013099">
    <property type="entry name" value="K_chnl_dom"/>
</dbReference>
<evidence type="ECO:0000256" key="5">
    <source>
        <dbReference type="ARBA" id="ARBA00023065"/>
    </source>
</evidence>
<feature type="coiled-coil region" evidence="8">
    <location>
        <begin position="231"/>
        <end position="293"/>
    </location>
</feature>
<dbReference type="PANTHER" id="PTHR11537:SF254">
    <property type="entry name" value="POTASSIUM VOLTAGE-GATED CHANNEL PROTEIN SHAB"/>
    <property type="match status" value="1"/>
</dbReference>
<evidence type="ECO:0000259" key="11">
    <source>
        <dbReference type="Pfam" id="PF07885"/>
    </source>
</evidence>
<name>A0ABP6SWX3_9ACTN</name>
<evidence type="ECO:0000256" key="10">
    <source>
        <dbReference type="SAM" id="Phobius"/>
    </source>
</evidence>
<evidence type="ECO:0000256" key="2">
    <source>
        <dbReference type="ARBA" id="ARBA00022448"/>
    </source>
</evidence>
<keyword evidence="13" id="KW-1185">Reference proteome</keyword>
<proteinExistence type="predicted"/>
<comment type="subcellular location">
    <subcellularLocation>
        <location evidence="1">Membrane</location>
        <topology evidence="1">Multi-pass membrane protein</topology>
    </subcellularLocation>
</comment>
<keyword evidence="4 10" id="KW-1133">Transmembrane helix</keyword>
<dbReference type="SUPFAM" id="SSF81324">
    <property type="entry name" value="Voltage-gated potassium channels"/>
    <property type="match status" value="1"/>
</dbReference>
<feature type="region of interest" description="Disordered" evidence="9">
    <location>
        <begin position="294"/>
        <end position="318"/>
    </location>
</feature>
<gene>
    <name evidence="12" type="ORF">GCM10020369_30230</name>
</gene>
<feature type="transmembrane region" description="Helical" evidence="10">
    <location>
        <begin position="30"/>
        <end position="47"/>
    </location>
</feature>
<keyword evidence="3 10" id="KW-0812">Transmembrane</keyword>
<evidence type="ECO:0000256" key="7">
    <source>
        <dbReference type="ARBA" id="ARBA00023303"/>
    </source>
</evidence>
<dbReference type="InterPro" id="IPR027359">
    <property type="entry name" value="Volt_channel_dom_sf"/>
</dbReference>
<organism evidence="12 13">
    <name type="scientific">Cryptosporangium minutisporangium</name>
    <dbReference type="NCBI Taxonomy" id="113569"/>
    <lineage>
        <taxon>Bacteria</taxon>
        <taxon>Bacillati</taxon>
        <taxon>Actinomycetota</taxon>
        <taxon>Actinomycetes</taxon>
        <taxon>Cryptosporangiales</taxon>
        <taxon>Cryptosporangiaceae</taxon>
        <taxon>Cryptosporangium</taxon>
    </lineage>
</organism>
<evidence type="ECO:0000256" key="9">
    <source>
        <dbReference type="SAM" id="MobiDB-lite"/>
    </source>
</evidence>
<keyword evidence="6 10" id="KW-0472">Membrane</keyword>
<accession>A0ABP6SWX3</accession>
<evidence type="ECO:0000313" key="12">
    <source>
        <dbReference type="EMBL" id="GAA3387499.1"/>
    </source>
</evidence>
<protein>
    <recommendedName>
        <fullName evidence="11">Potassium channel domain-containing protein</fullName>
    </recommendedName>
</protein>
<dbReference type="Gene3D" id="1.20.5.110">
    <property type="match status" value="1"/>
</dbReference>
<evidence type="ECO:0000256" key="6">
    <source>
        <dbReference type="ARBA" id="ARBA00023136"/>
    </source>
</evidence>
<dbReference type="InterPro" id="IPR028325">
    <property type="entry name" value="VG_K_chnl"/>
</dbReference>
<evidence type="ECO:0000313" key="13">
    <source>
        <dbReference type="Proteomes" id="UP001501676"/>
    </source>
</evidence>
<sequence>MQRWGSGDGWLTRARRNGAYERFVDRTDDVMLVLALVFVVVLVWPLLNPDLPPGLREVLHWADVTIWAVFAAEYSVRLLLAPNRWRFVREHIPDLVVVAVPPLRGLRFLAVLARLLGLVSMVGRLSRQSLQVRTGTYTGILAIGVLFTGAVTVYDAERTHPDANIRTFSDALWWAMTTMTTVGYGDRFPVTTQGRLMAGVLMLAGIAILGIVTASIAAWFIGQFSAVSEAVENAVESVESVEDAVESVEDATEETAEEVERVVDQQAELLAAVRDLSHRLSRLESRVDDAVRHLDAPRHAEKGGTGTEPALMRDDQGI</sequence>
<evidence type="ECO:0000256" key="3">
    <source>
        <dbReference type="ARBA" id="ARBA00022692"/>
    </source>
</evidence>
<feature type="domain" description="Potassium channel" evidence="11">
    <location>
        <begin position="142"/>
        <end position="220"/>
    </location>
</feature>
<feature type="transmembrane region" description="Helical" evidence="10">
    <location>
        <begin position="136"/>
        <end position="156"/>
    </location>
</feature>
<evidence type="ECO:0000256" key="8">
    <source>
        <dbReference type="SAM" id="Coils"/>
    </source>
</evidence>
<keyword evidence="7" id="KW-0407">Ion channel</keyword>
<feature type="transmembrane region" description="Helical" evidence="10">
    <location>
        <begin position="196"/>
        <end position="221"/>
    </location>
</feature>
<dbReference type="EMBL" id="BAAAYN010000018">
    <property type="protein sequence ID" value="GAA3387499.1"/>
    <property type="molecule type" value="Genomic_DNA"/>
</dbReference>
<dbReference type="Gene3D" id="1.20.120.350">
    <property type="entry name" value="Voltage-gated potassium channels. Chain C"/>
    <property type="match status" value="1"/>
</dbReference>
<dbReference type="RefSeq" id="WP_345728720.1">
    <property type="nucleotide sequence ID" value="NZ_BAAAYN010000018.1"/>
</dbReference>
<keyword evidence="5" id="KW-0406">Ion transport</keyword>
<keyword evidence="2" id="KW-0813">Transport</keyword>
<evidence type="ECO:0000256" key="1">
    <source>
        <dbReference type="ARBA" id="ARBA00004141"/>
    </source>
</evidence>
<dbReference type="Pfam" id="PF07885">
    <property type="entry name" value="Ion_trans_2"/>
    <property type="match status" value="1"/>
</dbReference>
<feature type="transmembrane region" description="Helical" evidence="10">
    <location>
        <begin position="59"/>
        <end position="80"/>
    </location>
</feature>
<keyword evidence="8" id="KW-0175">Coiled coil</keyword>
<dbReference type="Proteomes" id="UP001501676">
    <property type="component" value="Unassembled WGS sequence"/>
</dbReference>
<reference evidence="13" key="1">
    <citation type="journal article" date="2019" name="Int. J. Syst. Evol. Microbiol.">
        <title>The Global Catalogue of Microorganisms (GCM) 10K type strain sequencing project: providing services to taxonomists for standard genome sequencing and annotation.</title>
        <authorList>
            <consortium name="The Broad Institute Genomics Platform"/>
            <consortium name="The Broad Institute Genome Sequencing Center for Infectious Disease"/>
            <person name="Wu L."/>
            <person name="Ma J."/>
        </authorList>
    </citation>
    <scope>NUCLEOTIDE SEQUENCE [LARGE SCALE GENOMIC DNA]</scope>
    <source>
        <strain evidence="13">JCM 9458</strain>
    </source>
</reference>
<dbReference type="PANTHER" id="PTHR11537">
    <property type="entry name" value="VOLTAGE-GATED POTASSIUM CHANNEL"/>
    <property type="match status" value="1"/>
</dbReference>